<comment type="caution">
    <text evidence="2">The sequence shown here is derived from an EMBL/GenBank/DDBJ whole genome shotgun (WGS) entry which is preliminary data.</text>
</comment>
<accession>A0A553ZEK7</accession>
<dbReference type="Pfam" id="PF19664">
    <property type="entry name" value="DUF6167"/>
    <property type="match status" value="1"/>
</dbReference>
<evidence type="ECO:0000256" key="1">
    <source>
        <dbReference type="SAM" id="MobiDB-lite"/>
    </source>
</evidence>
<evidence type="ECO:0008006" key="4">
    <source>
        <dbReference type="Google" id="ProtNLM"/>
    </source>
</evidence>
<proteinExistence type="predicted"/>
<dbReference type="AlphaFoldDB" id="A0A553ZEK7"/>
<dbReference type="EMBL" id="VKLS01000161">
    <property type="protein sequence ID" value="TSB39866.1"/>
    <property type="molecule type" value="Genomic_DNA"/>
</dbReference>
<sequence>MFRRAFWFTTGAAAGVWATTKVHRKLRRLQPDSLAAQAADKAVETGHRLRRFALDVRTGMADREEQLHEALGLTAPGDVRELPASRTRAVLDTPHPTTRATGPSGIAGPTGNEDH</sequence>
<organism evidence="2 3">
    <name type="scientific">Streptomyces benahoarensis</name>
    <dbReference type="NCBI Taxonomy" id="2595054"/>
    <lineage>
        <taxon>Bacteria</taxon>
        <taxon>Bacillati</taxon>
        <taxon>Actinomycetota</taxon>
        <taxon>Actinomycetes</taxon>
        <taxon>Kitasatosporales</taxon>
        <taxon>Streptomycetaceae</taxon>
        <taxon>Streptomyces</taxon>
    </lineage>
</organism>
<evidence type="ECO:0000313" key="3">
    <source>
        <dbReference type="Proteomes" id="UP000320888"/>
    </source>
</evidence>
<name>A0A553ZEK7_9ACTN</name>
<evidence type="ECO:0000313" key="2">
    <source>
        <dbReference type="EMBL" id="TSB39866.1"/>
    </source>
</evidence>
<dbReference type="Proteomes" id="UP000320888">
    <property type="component" value="Unassembled WGS sequence"/>
</dbReference>
<keyword evidence="3" id="KW-1185">Reference proteome</keyword>
<dbReference type="InterPro" id="IPR046165">
    <property type="entry name" value="DUF6167"/>
</dbReference>
<reference evidence="2 3" key="1">
    <citation type="submission" date="2019-07" db="EMBL/GenBank/DDBJ databases">
        <title>Draft genome for Streptomyces benahoarensis MZ03-48.</title>
        <authorList>
            <person name="Gonzalez-Pimentel J.L."/>
        </authorList>
    </citation>
    <scope>NUCLEOTIDE SEQUENCE [LARGE SCALE GENOMIC DNA]</scope>
    <source>
        <strain evidence="2 3">MZ03-48</strain>
    </source>
</reference>
<feature type="region of interest" description="Disordered" evidence="1">
    <location>
        <begin position="87"/>
        <end position="115"/>
    </location>
</feature>
<dbReference type="RefSeq" id="WP_143939901.1">
    <property type="nucleotide sequence ID" value="NZ_VKLS01000161.1"/>
</dbReference>
<dbReference type="OrthoDB" id="3538051at2"/>
<gene>
    <name evidence="2" type="ORF">FNZ23_14895</name>
</gene>
<protein>
    <recommendedName>
        <fullName evidence="4">Secreted protein</fullName>
    </recommendedName>
</protein>